<keyword evidence="2" id="KW-1185">Reference proteome</keyword>
<reference evidence="3" key="1">
    <citation type="submission" date="2022-11" db="UniProtKB">
        <authorList>
            <consortium name="WormBaseParasite"/>
        </authorList>
    </citation>
    <scope>IDENTIFICATION</scope>
</reference>
<dbReference type="AlphaFoldDB" id="A0A915E1Z9"/>
<dbReference type="Proteomes" id="UP000887574">
    <property type="component" value="Unplaced"/>
</dbReference>
<organism evidence="2 3">
    <name type="scientific">Ditylenchus dipsaci</name>
    <dbReference type="NCBI Taxonomy" id="166011"/>
    <lineage>
        <taxon>Eukaryota</taxon>
        <taxon>Metazoa</taxon>
        <taxon>Ecdysozoa</taxon>
        <taxon>Nematoda</taxon>
        <taxon>Chromadorea</taxon>
        <taxon>Rhabditida</taxon>
        <taxon>Tylenchina</taxon>
        <taxon>Tylenchomorpha</taxon>
        <taxon>Sphaerularioidea</taxon>
        <taxon>Anguinidae</taxon>
        <taxon>Anguininae</taxon>
        <taxon>Ditylenchus</taxon>
    </lineage>
</organism>
<evidence type="ECO:0000313" key="3">
    <source>
        <dbReference type="WBParaSite" id="jg25028"/>
    </source>
</evidence>
<proteinExistence type="predicted"/>
<accession>A0A915E1Z9</accession>
<evidence type="ECO:0000313" key="2">
    <source>
        <dbReference type="Proteomes" id="UP000887574"/>
    </source>
</evidence>
<dbReference type="WBParaSite" id="jg25028">
    <property type="protein sequence ID" value="jg25028"/>
    <property type="gene ID" value="jg25028"/>
</dbReference>
<feature type="region of interest" description="Disordered" evidence="1">
    <location>
        <begin position="27"/>
        <end position="62"/>
    </location>
</feature>
<evidence type="ECO:0000256" key="1">
    <source>
        <dbReference type="SAM" id="MobiDB-lite"/>
    </source>
</evidence>
<protein>
    <submittedName>
        <fullName evidence="3">Uncharacterized protein</fullName>
    </submittedName>
</protein>
<sequence length="95" mass="10006">MQGGRICRVKGYAGLKDMQGERICRVKGTQESPVSTDPVIGTAKPIPAPEPSPLQPSTSTPASVYAPISIRTALAFDQTTPVTRKASQLNPKGNS</sequence>
<name>A0A915E1Z9_9BILA</name>